<accession>G7SEG2</accession>
<dbReference type="HOGENOM" id="CLU_031026_0_0_9"/>
<feature type="domain" description="Thiolase C-terminal" evidence="9">
    <location>
        <begin position="269"/>
        <end position="389"/>
    </location>
</feature>
<dbReference type="EMBL" id="CP002644">
    <property type="protein sequence ID" value="AER19869.1"/>
    <property type="molecule type" value="Genomic_DNA"/>
</dbReference>
<dbReference type="PROSITE" id="PS00737">
    <property type="entry name" value="THIOLASE_2"/>
    <property type="match status" value="1"/>
</dbReference>
<name>G7SEG2_STRSU</name>
<dbReference type="FunFam" id="3.40.47.10:FF:000010">
    <property type="entry name" value="Acetyl-CoA acetyltransferase (Thiolase)"/>
    <property type="match status" value="1"/>
</dbReference>
<dbReference type="KEGG" id="ssk:SSUD12_1595"/>
<dbReference type="Pfam" id="PF02803">
    <property type="entry name" value="Thiolase_C"/>
    <property type="match status" value="1"/>
</dbReference>
<evidence type="ECO:0000259" key="9">
    <source>
        <dbReference type="Pfam" id="PF02803"/>
    </source>
</evidence>
<organism evidence="10 11">
    <name type="scientific">Streptococcus suis D12</name>
    <dbReference type="NCBI Taxonomy" id="1004952"/>
    <lineage>
        <taxon>Bacteria</taxon>
        <taxon>Bacillati</taxon>
        <taxon>Bacillota</taxon>
        <taxon>Bacilli</taxon>
        <taxon>Lactobacillales</taxon>
        <taxon>Streptococcaceae</taxon>
        <taxon>Streptococcus</taxon>
    </lineage>
</organism>
<evidence type="ECO:0000256" key="7">
    <source>
        <dbReference type="RuleBase" id="RU003557"/>
    </source>
</evidence>
<dbReference type="InterPro" id="IPR020617">
    <property type="entry name" value="Thiolase_C"/>
</dbReference>
<evidence type="ECO:0000256" key="2">
    <source>
        <dbReference type="ARBA" id="ARBA00012705"/>
    </source>
</evidence>
<keyword evidence="3 7" id="KW-0808">Transferase</keyword>
<evidence type="ECO:0000313" key="11">
    <source>
        <dbReference type="Proteomes" id="UP000008845"/>
    </source>
</evidence>
<feature type="active site" description="Proton acceptor" evidence="6">
    <location>
        <position position="377"/>
    </location>
</feature>
<feature type="active site" description="Proton acceptor" evidence="6">
    <location>
        <position position="347"/>
    </location>
</feature>
<dbReference type="GO" id="GO:0003985">
    <property type="term" value="F:acetyl-CoA C-acetyltransferase activity"/>
    <property type="evidence" value="ECO:0007669"/>
    <property type="project" value="UniProtKB-EC"/>
</dbReference>
<comment type="similarity">
    <text evidence="1 7">Belongs to the thiolase-like superfamily. Thiolase family.</text>
</comment>
<dbReference type="InterPro" id="IPR020616">
    <property type="entry name" value="Thiolase_N"/>
</dbReference>
<dbReference type="InterPro" id="IPR020610">
    <property type="entry name" value="Thiolase_AS"/>
</dbReference>
<dbReference type="InterPro" id="IPR016039">
    <property type="entry name" value="Thiolase-like"/>
</dbReference>
<proteinExistence type="inferred from homology"/>
<dbReference type="PANTHER" id="PTHR18919:SF107">
    <property type="entry name" value="ACETYL-COA ACETYLTRANSFERASE, CYTOSOLIC"/>
    <property type="match status" value="1"/>
</dbReference>
<dbReference type="CDD" id="cd00751">
    <property type="entry name" value="thiolase"/>
    <property type="match status" value="1"/>
</dbReference>
<feature type="active site" description="Acyl-thioester intermediate" evidence="6">
    <location>
        <position position="88"/>
    </location>
</feature>
<dbReference type="PANTHER" id="PTHR18919">
    <property type="entry name" value="ACETYL-COA C-ACYLTRANSFERASE"/>
    <property type="match status" value="1"/>
</dbReference>
<evidence type="ECO:0000256" key="4">
    <source>
        <dbReference type="ARBA" id="ARBA00023315"/>
    </source>
</evidence>
<reference evidence="10 11" key="1">
    <citation type="journal article" date="2011" name="BMC Genomics">
        <title>Comparative Genomic Analysis of Streptococcus suis reveals significant genomic diversity among different serotypes.</title>
        <authorList>
            <person name="Zhang A."/>
            <person name="Yang M."/>
            <person name="Hu P."/>
            <person name="Wu J."/>
            <person name="Chen B."/>
            <person name="Hua Y."/>
            <person name="Yu J."/>
            <person name="Chen H."/>
            <person name="Xiao J."/>
            <person name="Jin M."/>
        </authorList>
    </citation>
    <scope>NUCLEOTIDE SEQUENCE [LARGE SCALE GENOMIC DNA]</scope>
    <source>
        <strain evidence="10">D12</strain>
    </source>
</reference>
<dbReference type="Pfam" id="PF00108">
    <property type="entry name" value="Thiolase_N"/>
    <property type="match status" value="1"/>
</dbReference>
<keyword evidence="4 7" id="KW-0012">Acyltransferase</keyword>
<dbReference type="InterPro" id="IPR020615">
    <property type="entry name" value="Thiolase_acyl_enz_int_AS"/>
</dbReference>
<dbReference type="PIRSF" id="PIRSF000429">
    <property type="entry name" value="Ac-CoA_Ac_transf"/>
    <property type="match status" value="1"/>
</dbReference>
<dbReference type="Gene3D" id="3.40.47.10">
    <property type="match status" value="2"/>
</dbReference>
<evidence type="ECO:0000256" key="6">
    <source>
        <dbReference type="PIRSR" id="PIRSR000429-1"/>
    </source>
</evidence>
<feature type="domain" description="Thiolase N-terminal" evidence="8">
    <location>
        <begin position="4"/>
        <end position="260"/>
    </location>
</feature>
<dbReference type="PROSITE" id="PS00098">
    <property type="entry name" value="THIOLASE_1"/>
    <property type="match status" value="1"/>
</dbReference>
<dbReference type="InterPro" id="IPR002155">
    <property type="entry name" value="Thiolase"/>
</dbReference>
<dbReference type="NCBIfam" id="TIGR01930">
    <property type="entry name" value="AcCoA-C-Actrans"/>
    <property type="match status" value="1"/>
</dbReference>
<dbReference type="EC" id="2.3.1.9" evidence="2"/>
<protein>
    <recommendedName>
        <fullName evidence="2">acetyl-CoA C-acetyltransferase</fullName>
        <ecNumber evidence="2">2.3.1.9</ecNumber>
    </recommendedName>
    <alternativeName>
        <fullName evidence="5">Acetoacetyl-CoA thiolase</fullName>
    </alternativeName>
</protein>
<dbReference type="Proteomes" id="UP000008845">
    <property type="component" value="Chromosome"/>
</dbReference>
<dbReference type="PROSITE" id="PS00099">
    <property type="entry name" value="THIOLASE_3"/>
    <property type="match status" value="1"/>
</dbReference>
<evidence type="ECO:0000259" key="8">
    <source>
        <dbReference type="Pfam" id="PF00108"/>
    </source>
</evidence>
<dbReference type="PATRIC" id="fig|1004952.3.peg.1557"/>
<dbReference type="RefSeq" id="WP_014638434.1">
    <property type="nucleotide sequence ID" value="NC_017621.1"/>
</dbReference>
<evidence type="ECO:0000256" key="5">
    <source>
        <dbReference type="ARBA" id="ARBA00030755"/>
    </source>
</evidence>
<evidence type="ECO:0000256" key="3">
    <source>
        <dbReference type="ARBA" id="ARBA00022679"/>
    </source>
</evidence>
<dbReference type="InterPro" id="IPR020613">
    <property type="entry name" value="Thiolase_CS"/>
</dbReference>
<sequence>MKKVAIVSAYRSAIGSFGGSLKDIEIADLGAQVLETALANKNIPADSVDEVIFGNVLSAGQGQNIARQIAIRAGIPQTASAYAVNKVCGSGLKSVLLAAQSIMLGDNDVVVAGGIEIMSQAPYLSKTSRFGSKFGHITLEDSMLTDGLTDAFNDYHMGITAENVAEHYQVSRAEQDAFTYSSQEKAAKAIAEGRFVDEIVPIRLKNRKGETIFATDEYPRLTPIEKLATLRPSFKKDGTVTAANASGINDGCAVSVLMSDEKASELNIQPLAYIEAYATSGLDPALMGLGPITASQKALQKLNKTVEDIDLFELNEAFAAQSIPVVKQLGIDPAKVNVNGGAIALGHPIGASGSRILVTLIHELIKQEKELGLCSLCIGGGQGISLIVSNAQTS</sequence>
<evidence type="ECO:0000256" key="1">
    <source>
        <dbReference type="ARBA" id="ARBA00010982"/>
    </source>
</evidence>
<dbReference type="SUPFAM" id="SSF53901">
    <property type="entry name" value="Thiolase-like"/>
    <property type="match status" value="2"/>
</dbReference>
<gene>
    <name evidence="10" type="ORF">SSUD12_1595</name>
</gene>
<dbReference type="AlphaFoldDB" id="G7SEG2"/>
<evidence type="ECO:0000313" key="10">
    <source>
        <dbReference type="EMBL" id="AER19869.1"/>
    </source>
</evidence>